<reference evidence="7" key="1">
    <citation type="journal article" date="2013" name="J. Plant Res.">
        <title>Effect of fungi and light on seed germination of three Opuntia species from semiarid lands of central Mexico.</title>
        <authorList>
            <person name="Delgado-Sanchez P."/>
            <person name="Jimenez-Bremont J.F."/>
            <person name="Guerrero-Gonzalez Mde L."/>
            <person name="Flores J."/>
        </authorList>
    </citation>
    <scope>NUCLEOTIDE SEQUENCE</scope>
    <source>
        <tissue evidence="7">Cladode</tissue>
    </source>
</reference>
<comment type="similarity">
    <text evidence="2 4">Belongs to the Ninja family.</text>
</comment>
<feature type="domain" description="Tify" evidence="6">
    <location>
        <begin position="363"/>
        <end position="396"/>
    </location>
</feature>
<evidence type="ECO:0000256" key="4">
    <source>
        <dbReference type="RuleBase" id="RU369029"/>
    </source>
</evidence>
<evidence type="ECO:0000256" key="2">
    <source>
        <dbReference type="ARBA" id="ARBA00006081"/>
    </source>
</evidence>
<dbReference type="PANTHER" id="PTHR31413">
    <property type="entry name" value="AFP HOMOLOG 2"/>
    <property type="match status" value="1"/>
</dbReference>
<proteinExistence type="inferred from homology"/>
<feature type="compositionally biased region" description="Basic and acidic residues" evidence="5">
    <location>
        <begin position="289"/>
        <end position="300"/>
    </location>
</feature>
<comment type="function">
    <text evidence="4">Acts as a negative regulator of abscisic acid (ABA) response.</text>
</comment>
<keyword evidence="3 4" id="KW-0539">Nucleus</keyword>
<feature type="compositionally biased region" description="Acidic residues" evidence="5">
    <location>
        <begin position="21"/>
        <end position="34"/>
    </location>
</feature>
<dbReference type="EMBL" id="GISG01199430">
    <property type="protein sequence ID" value="MBA4658142.1"/>
    <property type="molecule type" value="Transcribed_RNA"/>
</dbReference>
<comment type="subcellular location">
    <subcellularLocation>
        <location evidence="1 4">Nucleus</location>
    </subcellularLocation>
</comment>
<feature type="region of interest" description="Disordered" evidence="5">
    <location>
        <begin position="1"/>
        <end position="234"/>
    </location>
</feature>
<accession>A0A7C9E3P7</accession>
<evidence type="ECO:0000256" key="1">
    <source>
        <dbReference type="ARBA" id="ARBA00004123"/>
    </source>
</evidence>
<feature type="compositionally biased region" description="Polar residues" evidence="5">
    <location>
        <begin position="277"/>
        <end position="288"/>
    </location>
</feature>
<name>A0A7C9E3P7_OPUST</name>
<feature type="compositionally biased region" description="Polar residues" evidence="5">
    <location>
        <begin position="50"/>
        <end position="74"/>
    </location>
</feature>
<feature type="compositionally biased region" description="Basic residues" evidence="5">
    <location>
        <begin position="86"/>
        <end position="97"/>
    </location>
</feature>
<dbReference type="AlphaFoldDB" id="A0A7C9E3P7"/>
<dbReference type="GO" id="GO:0007165">
    <property type="term" value="P:signal transduction"/>
    <property type="evidence" value="ECO:0007669"/>
    <property type="project" value="InterPro"/>
</dbReference>
<dbReference type="PANTHER" id="PTHR31413:SF15">
    <property type="entry name" value="NINJA-FAMILY PROTEIN"/>
    <property type="match status" value="1"/>
</dbReference>
<evidence type="ECO:0000256" key="3">
    <source>
        <dbReference type="ARBA" id="ARBA00023242"/>
    </source>
</evidence>
<protein>
    <recommendedName>
        <fullName evidence="4">Ninja-family protein</fullName>
    </recommendedName>
    <alternativeName>
        <fullName evidence="4">ABI-binding protein</fullName>
    </alternativeName>
</protein>
<dbReference type="Pfam" id="PF16135">
    <property type="entry name" value="TDBD"/>
    <property type="match status" value="1"/>
</dbReference>
<dbReference type="InterPro" id="IPR031307">
    <property type="entry name" value="Ninja_fam"/>
</dbReference>
<dbReference type="GO" id="GO:0005634">
    <property type="term" value="C:nucleus"/>
    <property type="evidence" value="ECO:0007669"/>
    <property type="project" value="UniProtKB-SubCell"/>
</dbReference>
<dbReference type="GO" id="GO:0045892">
    <property type="term" value="P:negative regulation of DNA-templated transcription"/>
    <property type="evidence" value="ECO:0007669"/>
    <property type="project" value="TreeGrafter"/>
</dbReference>
<feature type="region of interest" description="Disordered" evidence="5">
    <location>
        <begin position="264"/>
        <end position="327"/>
    </location>
</feature>
<evidence type="ECO:0000259" key="6">
    <source>
        <dbReference type="Pfam" id="PF16135"/>
    </source>
</evidence>
<organism evidence="7">
    <name type="scientific">Opuntia streptacantha</name>
    <name type="common">Prickly pear cactus</name>
    <name type="synonym">Opuntia cardona</name>
    <dbReference type="NCBI Taxonomy" id="393608"/>
    <lineage>
        <taxon>Eukaryota</taxon>
        <taxon>Viridiplantae</taxon>
        <taxon>Streptophyta</taxon>
        <taxon>Embryophyta</taxon>
        <taxon>Tracheophyta</taxon>
        <taxon>Spermatophyta</taxon>
        <taxon>Magnoliopsida</taxon>
        <taxon>eudicotyledons</taxon>
        <taxon>Gunneridae</taxon>
        <taxon>Pentapetalae</taxon>
        <taxon>Caryophyllales</taxon>
        <taxon>Cactineae</taxon>
        <taxon>Cactaceae</taxon>
        <taxon>Opuntioideae</taxon>
        <taxon>Opuntia</taxon>
    </lineage>
</organism>
<evidence type="ECO:0000256" key="5">
    <source>
        <dbReference type="SAM" id="MobiDB-lite"/>
    </source>
</evidence>
<feature type="compositionally biased region" description="Polar residues" evidence="5">
    <location>
        <begin position="190"/>
        <end position="206"/>
    </location>
</feature>
<sequence>MAEDDERESHHHHHHNQEAEITSEENPIEEDELELSLGLRPIHPRPKTIMLSSQNFPEISDSNPNPNPNATISFSKRDVQAFRRQEAKKKRDLKRKANNNNNRAWLGLEERDGNPGDSPTVEDDGNFRKTAKLTNSNGAPPSWWSWNPAAGGGGFRPYQGQNGKITPGGQNVDGENRQSISSGSSSGISDNYQSTSGPGGTSSDVGSHSSHPYSQPSPPAIPPANSPEVQPCSTEYKLQPNGCTPNGSLPKLCSSFSAQIEPIMGSGQSRKSPEGMATSSNAIPQTQHSVEDGPLADKGRVPTSQTPSPKEVKVETGKPPKPTGPTNQEKLMLAQMPCVSVTGNGPNGKTITGFLYRYTKAEVSIVCVCHGASFSPAGFVEHAGGVDVEHPLRHIRVVPFALS</sequence>
<dbReference type="InterPro" id="IPR032308">
    <property type="entry name" value="TDBD"/>
</dbReference>
<evidence type="ECO:0000313" key="7">
    <source>
        <dbReference type="EMBL" id="MBA4658142.1"/>
    </source>
</evidence>
<feature type="compositionally biased region" description="Pro residues" evidence="5">
    <location>
        <begin position="215"/>
        <end position="225"/>
    </location>
</feature>
<feature type="compositionally biased region" description="Low complexity" evidence="5">
    <location>
        <begin position="179"/>
        <end position="189"/>
    </location>
</feature>
<reference evidence="7" key="2">
    <citation type="submission" date="2020-07" db="EMBL/GenBank/DDBJ databases">
        <authorList>
            <person name="Vera ALvarez R."/>
            <person name="Arias-Moreno D.M."/>
            <person name="Jimenez-Jacinto V."/>
            <person name="Jimenez-Bremont J.F."/>
            <person name="Swaminathan K."/>
            <person name="Moose S.P."/>
            <person name="Guerrero-Gonzalez M.L."/>
            <person name="Marino-Ramirez L."/>
            <person name="Landsman D."/>
            <person name="Rodriguez-Kessler M."/>
            <person name="Delgado-Sanchez P."/>
        </authorList>
    </citation>
    <scope>NUCLEOTIDE SEQUENCE</scope>
    <source>
        <tissue evidence="7">Cladode</tissue>
    </source>
</reference>
<feature type="compositionally biased region" description="Basic and acidic residues" evidence="5">
    <location>
        <begin position="75"/>
        <end position="85"/>
    </location>
</feature>